<accession>A0A1Y2GGS6</accession>
<protein>
    <submittedName>
        <fullName evidence="1">Uncharacterized protein</fullName>
    </submittedName>
</protein>
<sequence>MESKASNWRSYPFPRFMTKRTSQPETWSVPSETLEISVAVGTRTFSTSVILLNVYNFVSKGPRLFEEKPSYHQTIPLSVTRRWISCPSEPAIVLAQERFLENSLLEVQYSLNIS</sequence>
<organism evidence="1 2">
    <name type="scientific">Lobosporangium transversale</name>
    <dbReference type="NCBI Taxonomy" id="64571"/>
    <lineage>
        <taxon>Eukaryota</taxon>
        <taxon>Fungi</taxon>
        <taxon>Fungi incertae sedis</taxon>
        <taxon>Mucoromycota</taxon>
        <taxon>Mortierellomycotina</taxon>
        <taxon>Mortierellomycetes</taxon>
        <taxon>Mortierellales</taxon>
        <taxon>Mortierellaceae</taxon>
        <taxon>Lobosporangium</taxon>
    </lineage>
</organism>
<dbReference type="GeneID" id="33568536"/>
<dbReference type="InParanoid" id="A0A1Y2GGS6"/>
<name>A0A1Y2GGS6_9FUNG</name>
<dbReference type="RefSeq" id="XP_021879266.1">
    <property type="nucleotide sequence ID" value="XM_022026693.1"/>
</dbReference>
<reference evidence="1 2" key="1">
    <citation type="submission" date="2016-07" db="EMBL/GenBank/DDBJ databases">
        <title>Pervasive Adenine N6-methylation of Active Genes in Fungi.</title>
        <authorList>
            <consortium name="DOE Joint Genome Institute"/>
            <person name="Mondo S.J."/>
            <person name="Dannebaum R.O."/>
            <person name="Kuo R.C."/>
            <person name="Labutti K."/>
            <person name="Haridas S."/>
            <person name="Kuo A."/>
            <person name="Salamov A."/>
            <person name="Ahrendt S.R."/>
            <person name="Lipzen A."/>
            <person name="Sullivan W."/>
            <person name="Andreopoulos W.B."/>
            <person name="Clum A."/>
            <person name="Lindquist E."/>
            <person name="Daum C."/>
            <person name="Ramamoorthy G.K."/>
            <person name="Gryganskyi A."/>
            <person name="Culley D."/>
            <person name="Magnuson J.K."/>
            <person name="James T.Y."/>
            <person name="O'Malley M.A."/>
            <person name="Stajich J.E."/>
            <person name="Spatafora J.W."/>
            <person name="Visel A."/>
            <person name="Grigoriev I.V."/>
        </authorList>
    </citation>
    <scope>NUCLEOTIDE SEQUENCE [LARGE SCALE GENOMIC DNA]</scope>
    <source>
        <strain evidence="1 2">NRRL 3116</strain>
    </source>
</reference>
<gene>
    <name evidence="1" type="ORF">BCR41DRAFT_372536</name>
</gene>
<dbReference type="EMBL" id="MCFF01000031">
    <property type="protein sequence ID" value="ORZ10359.1"/>
    <property type="molecule type" value="Genomic_DNA"/>
</dbReference>
<evidence type="ECO:0000313" key="1">
    <source>
        <dbReference type="EMBL" id="ORZ10359.1"/>
    </source>
</evidence>
<evidence type="ECO:0000313" key="2">
    <source>
        <dbReference type="Proteomes" id="UP000193648"/>
    </source>
</evidence>
<dbReference type="AlphaFoldDB" id="A0A1Y2GGS6"/>
<proteinExistence type="predicted"/>
<dbReference type="Proteomes" id="UP000193648">
    <property type="component" value="Unassembled WGS sequence"/>
</dbReference>
<keyword evidence="2" id="KW-1185">Reference proteome</keyword>
<comment type="caution">
    <text evidence="1">The sequence shown here is derived from an EMBL/GenBank/DDBJ whole genome shotgun (WGS) entry which is preliminary data.</text>
</comment>